<evidence type="ECO:0000256" key="7">
    <source>
        <dbReference type="ARBA" id="ARBA00023306"/>
    </source>
</evidence>
<evidence type="ECO:0000313" key="12">
    <source>
        <dbReference type="Proteomes" id="UP000886803"/>
    </source>
</evidence>
<feature type="transmembrane region" description="Helical" evidence="9">
    <location>
        <begin position="122"/>
        <end position="144"/>
    </location>
</feature>
<reference evidence="11" key="1">
    <citation type="journal article" date="2021" name="PeerJ">
        <title>Extensive microbial diversity within the chicken gut microbiome revealed by metagenomics and culture.</title>
        <authorList>
            <person name="Gilroy R."/>
            <person name="Ravi A."/>
            <person name="Getino M."/>
            <person name="Pursley I."/>
            <person name="Horton D.L."/>
            <person name="Alikhan N.F."/>
            <person name="Baker D."/>
            <person name="Gharbi K."/>
            <person name="Hall N."/>
            <person name="Watson M."/>
            <person name="Adriaenssens E.M."/>
            <person name="Foster-Nyarko E."/>
            <person name="Jarju S."/>
            <person name="Secka A."/>
            <person name="Antonio M."/>
            <person name="Oren A."/>
            <person name="Chaudhuri R.R."/>
            <person name="La Ragione R."/>
            <person name="Hildebrand F."/>
            <person name="Pallen M.J."/>
        </authorList>
    </citation>
    <scope>NUCLEOTIDE SEQUENCE</scope>
    <source>
        <strain evidence="11">ChiBcec8-13705</strain>
    </source>
</reference>
<feature type="domain" description="POTRA" evidence="10">
    <location>
        <begin position="149"/>
        <end position="221"/>
    </location>
</feature>
<keyword evidence="5 9" id="KW-1133">Transmembrane helix</keyword>
<keyword evidence="7" id="KW-0131">Cell cycle</keyword>
<gene>
    <name evidence="11" type="ORF">H9945_06360</name>
</gene>
<keyword evidence="2" id="KW-1003">Cell membrane</keyword>
<comment type="caution">
    <text evidence="11">The sequence shown here is derived from an EMBL/GenBank/DDBJ whole genome shotgun (WGS) entry which is preliminary data.</text>
</comment>
<keyword evidence="6 9" id="KW-0472">Membrane</keyword>
<evidence type="ECO:0000313" key="11">
    <source>
        <dbReference type="EMBL" id="HJB42104.1"/>
    </source>
</evidence>
<evidence type="ECO:0000256" key="2">
    <source>
        <dbReference type="ARBA" id="ARBA00022475"/>
    </source>
</evidence>
<evidence type="ECO:0000256" key="4">
    <source>
        <dbReference type="ARBA" id="ARBA00022692"/>
    </source>
</evidence>
<keyword evidence="3" id="KW-0132">Cell division</keyword>
<feature type="compositionally biased region" description="Polar residues" evidence="8">
    <location>
        <begin position="361"/>
        <end position="375"/>
    </location>
</feature>
<dbReference type="AlphaFoldDB" id="A0A9D2M7I9"/>
<dbReference type="GO" id="GO:0051301">
    <property type="term" value="P:cell division"/>
    <property type="evidence" value="ECO:0007669"/>
    <property type="project" value="UniProtKB-KW"/>
</dbReference>
<feature type="compositionally biased region" description="Basic residues" evidence="8">
    <location>
        <begin position="20"/>
        <end position="30"/>
    </location>
</feature>
<evidence type="ECO:0000256" key="8">
    <source>
        <dbReference type="SAM" id="MobiDB-lite"/>
    </source>
</evidence>
<protein>
    <submittedName>
        <fullName evidence="11">FtsQ-type POTRA domain-containing protein</fullName>
    </submittedName>
</protein>
<keyword evidence="4 9" id="KW-0812">Transmembrane</keyword>
<dbReference type="EMBL" id="DWYG01000104">
    <property type="protein sequence ID" value="HJB42104.1"/>
    <property type="molecule type" value="Genomic_DNA"/>
</dbReference>
<dbReference type="InterPro" id="IPR034746">
    <property type="entry name" value="POTRA"/>
</dbReference>
<accession>A0A9D2M7I9</accession>
<feature type="region of interest" description="Disordered" evidence="8">
    <location>
        <begin position="1"/>
        <end position="113"/>
    </location>
</feature>
<feature type="compositionally biased region" description="Low complexity" evidence="8">
    <location>
        <begin position="399"/>
        <end position="420"/>
    </location>
</feature>
<proteinExistence type="predicted"/>
<evidence type="ECO:0000256" key="9">
    <source>
        <dbReference type="SAM" id="Phobius"/>
    </source>
</evidence>
<evidence type="ECO:0000256" key="6">
    <source>
        <dbReference type="ARBA" id="ARBA00023136"/>
    </source>
</evidence>
<reference evidence="11" key="2">
    <citation type="submission" date="2021-04" db="EMBL/GenBank/DDBJ databases">
        <authorList>
            <person name="Gilroy R."/>
        </authorList>
    </citation>
    <scope>NUCLEOTIDE SEQUENCE</scope>
    <source>
        <strain evidence="11">ChiBcec8-13705</strain>
    </source>
</reference>
<dbReference type="GO" id="GO:0016020">
    <property type="term" value="C:membrane"/>
    <property type="evidence" value="ECO:0007669"/>
    <property type="project" value="UniProtKB-SubCell"/>
</dbReference>
<dbReference type="Pfam" id="PF08478">
    <property type="entry name" value="POTRA_1"/>
    <property type="match status" value="1"/>
</dbReference>
<name>A0A9D2M7I9_9FIRM</name>
<evidence type="ECO:0000256" key="5">
    <source>
        <dbReference type="ARBA" id="ARBA00022989"/>
    </source>
</evidence>
<dbReference type="Proteomes" id="UP000886803">
    <property type="component" value="Unassembled WGS sequence"/>
</dbReference>
<evidence type="ECO:0000256" key="1">
    <source>
        <dbReference type="ARBA" id="ARBA00004370"/>
    </source>
</evidence>
<evidence type="ECO:0000259" key="10">
    <source>
        <dbReference type="PROSITE" id="PS51779"/>
    </source>
</evidence>
<feature type="region of interest" description="Disordered" evidence="8">
    <location>
        <begin position="361"/>
        <end position="420"/>
    </location>
</feature>
<organism evidence="11 12">
    <name type="scientific">Candidatus Gemmiger avicola</name>
    <dbReference type="NCBI Taxonomy" id="2838605"/>
    <lineage>
        <taxon>Bacteria</taxon>
        <taxon>Bacillati</taxon>
        <taxon>Bacillota</taxon>
        <taxon>Clostridia</taxon>
        <taxon>Eubacteriales</taxon>
        <taxon>Gemmiger</taxon>
    </lineage>
</organism>
<sequence length="420" mass="44690">MDRDQRSRRQKSAANPPPRAQHRSMKSRMGLRKDPPRQASRPAGARPAADGGRPAEKGAHPSRKPAAGRGPSAQAEPRRTQPPRRPPTHNPQKPGYRPAGRTRPPRRVTQAEQLRRKRRRAILGMLVVFAVLVLGVVLSVNLLFKVTGFRVENIDGTAPANTGVYTEEEILSLLDLQEGDNLFGFSTAEKAQVLLQSLPYLDEVEVHAQLPGTVVVRVQPATERFALDTGSGWLVLSDGLKVLRSAESQPDGLILLEAKLVEGQPTTPGSFLSLESTASAQTFTPESGAATAADVLEELMQELDTQGLLEGTTLVSLTDMSELNFLYEGRVSVLVGTANNLEYKIRFAAAILLDVAGSGLSSTDRGTLDVSQQDASGGIRPTFNSAAAPTPTPAPTEPPAESGDAGEGDATAAPTAAPTE</sequence>
<dbReference type="InterPro" id="IPR013685">
    <property type="entry name" value="POTRA_FtsQ_type"/>
</dbReference>
<comment type="subcellular location">
    <subcellularLocation>
        <location evidence="1">Membrane</location>
    </subcellularLocation>
</comment>
<feature type="compositionally biased region" description="Low complexity" evidence="8">
    <location>
        <begin position="37"/>
        <end position="52"/>
    </location>
</feature>
<dbReference type="PROSITE" id="PS51779">
    <property type="entry name" value="POTRA"/>
    <property type="match status" value="1"/>
</dbReference>
<evidence type="ECO:0000256" key="3">
    <source>
        <dbReference type="ARBA" id="ARBA00022618"/>
    </source>
</evidence>